<proteinExistence type="predicted"/>
<protein>
    <submittedName>
        <fullName evidence="2">Uncharacterized protein</fullName>
    </submittedName>
</protein>
<accession>A0A2N9ATL5</accession>
<reference evidence="3" key="1">
    <citation type="submission" date="2017-10" db="EMBL/GenBank/DDBJ databases">
        <authorList>
            <person name="Regsiter A."/>
            <person name="William W."/>
        </authorList>
    </citation>
    <scope>NUCLEOTIDE SEQUENCE [LARGE SCALE GENOMIC DNA]</scope>
</reference>
<dbReference type="Proteomes" id="UP000233769">
    <property type="component" value="Chromosome tk0001"/>
</dbReference>
<evidence type="ECO:0000313" key="3">
    <source>
        <dbReference type="Proteomes" id="UP000233769"/>
    </source>
</evidence>
<name>A0A2N9ATL5_METEX</name>
<sequence length="185" mass="20426">MTNAIATALGNLRRNDLLTDAQVEAGIAALAAHPRVDSVERANDDPWGRAQVRIVARDTARGDLDRVIVLVDALNAMRRTRAEALADWEAMDRRDAAQAAVARQEAEYRALTEDEREAMRQDGAARLREAGIHPRTLVKVCNGLARGSHLPDADLEAWSIYVREVVRGRPRPMDLGRYVAGCVTH</sequence>
<dbReference type="AlphaFoldDB" id="A0A2N9ATL5"/>
<evidence type="ECO:0000313" key="2">
    <source>
        <dbReference type="EMBL" id="SOR30656.1"/>
    </source>
</evidence>
<gene>
    <name evidence="2" type="ORF">TK0001_4054</name>
</gene>
<dbReference type="EMBL" id="LT962688">
    <property type="protein sequence ID" value="SOR30656.1"/>
    <property type="molecule type" value="Genomic_DNA"/>
</dbReference>
<feature type="coiled-coil region" evidence="1">
    <location>
        <begin position="94"/>
        <end position="121"/>
    </location>
</feature>
<organism evidence="2 3">
    <name type="scientific">Methylorubrum extorquens</name>
    <name type="common">Methylobacterium dichloromethanicum</name>
    <name type="synonym">Methylobacterium extorquens</name>
    <dbReference type="NCBI Taxonomy" id="408"/>
    <lineage>
        <taxon>Bacteria</taxon>
        <taxon>Pseudomonadati</taxon>
        <taxon>Pseudomonadota</taxon>
        <taxon>Alphaproteobacteria</taxon>
        <taxon>Hyphomicrobiales</taxon>
        <taxon>Methylobacteriaceae</taxon>
        <taxon>Methylorubrum</taxon>
    </lineage>
</organism>
<evidence type="ECO:0000256" key="1">
    <source>
        <dbReference type="SAM" id="Coils"/>
    </source>
</evidence>
<keyword evidence="1" id="KW-0175">Coiled coil</keyword>